<reference evidence="1 2" key="1">
    <citation type="journal article" date="1998" name="DNA Res.">
        <title>Complete sequence and gene organization of the genome of a hyper-thermophilic archaebacterium, Pyrococcus horikoshii OT3.</title>
        <authorList>
            <person name="Kawarabayasi Y."/>
            <person name="Sawada M."/>
            <person name="Horikawa H."/>
            <person name="Haikawa Y."/>
            <person name="Hino Y."/>
            <person name="Yamamoto S."/>
            <person name="Sekine M."/>
            <person name="Baba S."/>
            <person name="Kosugi H."/>
            <person name="Hosoyama A."/>
            <person name="Nagai Y."/>
            <person name="Sakai M."/>
            <person name="Ogura K."/>
            <person name="Otuka R."/>
            <person name="Nakazawa H."/>
            <person name="Takamiya M."/>
            <person name="Ohfuku Y."/>
            <person name="Funahashi T."/>
            <person name="Tanaka T."/>
            <person name="Kudoh Y."/>
            <person name="Yamazaki J."/>
            <person name="Kushida N."/>
            <person name="Oguchi A."/>
            <person name="Aoki K."/>
            <person name="Nakamura Y."/>
            <person name="Robb T.F."/>
            <person name="Horikoshi K."/>
            <person name="Masuchi Y."/>
            <person name="Shizuya H."/>
            <person name="Kikuchi H."/>
        </authorList>
    </citation>
    <scope>NUCLEOTIDE SEQUENCE [LARGE SCALE GENOMIC DNA]</scope>
    <source>
        <strain evidence="2">ATCC 700860 / DSM 12428 / JCM 9974 / NBRC 100139 / OT-3</strain>
    </source>
</reference>
<evidence type="ECO:0000313" key="2">
    <source>
        <dbReference type="Proteomes" id="UP000000752"/>
    </source>
</evidence>
<evidence type="ECO:0000313" key="1">
    <source>
        <dbReference type="EMBL" id="BAA30833.1"/>
    </source>
</evidence>
<dbReference type="Proteomes" id="UP000000752">
    <property type="component" value="Chromosome"/>
</dbReference>
<accession>O59399</accession>
<dbReference type="KEGG" id="pho:PH1719"/>
<keyword evidence="2" id="KW-1185">Reference proteome</keyword>
<sequence length="104" mass="12568">MISYLISINIKRNVFNWIVRYWSYYRNSHLHIVPYHLDVNLLYYPRVIIPYRHDLSIYHCLNELLSSSNYNFLDPANSYRFYTLPSQEGDKLSVCLHNCSYINV</sequence>
<protein>
    <submittedName>
        <fullName evidence="1">Uncharacterized protein</fullName>
    </submittedName>
</protein>
<organism evidence="1 2">
    <name type="scientific">Pyrococcus horikoshii (strain ATCC 700860 / DSM 12428 / JCM 9974 / NBRC 100139 / OT-3)</name>
    <dbReference type="NCBI Taxonomy" id="70601"/>
    <lineage>
        <taxon>Archaea</taxon>
        <taxon>Methanobacteriati</taxon>
        <taxon>Methanobacteriota</taxon>
        <taxon>Thermococci</taxon>
        <taxon>Thermococcales</taxon>
        <taxon>Thermococcaceae</taxon>
        <taxon>Pyrococcus</taxon>
    </lineage>
</organism>
<gene>
    <name evidence="1" type="ordered locus">PH1719</name>
</gene>
<name>O59399_PYRHO</name>
<proteinExistence type="predicted"/>
<dbReference type="EnsemblBacteria" id="BAA30833">
    <property type="protein sequence ID" value="BAA30833"/>
    <property type="gene ID" value="BAA30833"/>
</dbReference>
<dbReference type="PIR" id="B71180">
    <property type="entry name" value="B71180"/>
</dbReference>
<dbReference type="AlphaFoldDB" id="O59399"/>
<dbReference type="EMBL" id="BA000001">
    <property type="protein sequence ID" value="BAA30833.1"/>
    <property type="molecule type" value="Genomic_DNA"/>
</dbReference>